<dbReference type="Gene3D" id="1.20.1070.10">
    <property type="entry name" value="Rhodopsin 7-helix transmembrane proteins"/>
    <property type="match status" value="1"/>
</dbReference>
<comment type="caution">
    <text evidence="7">The sequence shown here is derived from an EMBL/GenBank/DDBJ whole genome shotgun (WGS) entry which is preliminary data.</text>
</comment>
<dbReference type="SUPFAM" id="SSF81321">
    <property type="entry name" value="Family A G protein-coupled receptor-like"/>
    <property type="match status" value="1"/>
</dbReference>
<dbReference type="PANTHER" id="PTHR46273:SF7">
    <property type="entry name" value="G PROTEIN-COUPLED RECEPTOR EGL-6 ISOFORM B"/>
    <property type="match status" value="1"/>
</dbReference>
<dbReference type="Pfam" id="PF10324">
    <property type="entry name" value="7TM_GPCR_Srw"/>
    <property type="match status" value="1"/>
</dbReference>
<feature type="transmembrane region" description="Helical" evidence="5">
    <location>
        <begin position="109"/>
        <end position="133"/>
    </location>
</feature>
<dbReference type="EMBL" id="JARK01000040">
    <property type="protein sequence ID" value="EYC45053.1"/>
    <property type="molecule type" value="Genomic_DNA"/>
</dbReference>
<dbReference type="STRING" id="53326.A0A016X1F0"/>
<evidence type="ECO:0000256" key="5">
    <source>
        <dbReference type="SAM" id="Phobius"/>
    </source>
</evidence>
<keyword evidence="8" id="KW-1185">Reference proteome</keyword>
<accession>A0A016X1F0</accession>
<gene>
    <name evidence="7" type="primary">Acey_s0440.g1503</name>
    <name evidence="7" type="synonym">Acey-egl-6</name>
    <name evidence="7" type="ORF">Y032_0440g1503</name>
</gene>
<keyword evidence="4 5" id="KW-0472">Membrane</keyword>
<dbReference type="InterPro" id="IPR000276">
    <property type="entry name" value="GPCR_Rhodpsn"/>
</dbReference>
<evidence type="ECO:0000256" key="4">
    <source>
        <dbReference type="ARBA" id="ARBA00023136"/>
    </source>
</evidence>
<keyword evidence="3 5" id="KW-1133">Transmembrane helix</keyword>
<feature type="transmembrane region" description="Helical" evidence="5">
    <location>
        <begin position="310"/>
        <end position="331"/>
    </location>
</feature>
<feature type="domain" description="G-protein coupled receptors family 1 profile" evidence="6">
    <location>
        <begin position="48"/>
        <end position="329"/>
    </location>
</feature>
<comment type="subcellular location">
    <subcellularLocation>
        <location evidence="1">Membrane</location>
    </subcellularLocation>
</comment>
<organism evidence="7 8">
    <name type="scientific">Ancylostoma ceylanicum</name>
    <dbReference type="NCBI Taxonomy" id="53326"/>
    <lineage>
        <taxon>Eukaryota</taxon>
        <taxon>Metazoa</taxon>
        <taxon>Ecdysozoa</taxon>
        <taxon>Nematoda</taxon>
        <taxon>Chromadorea</taxon>
        <taxon>Rhabditida</taxon>
        <taxon>Rhabditina</taxon>
        <taxon>Rhabditomorpha</taxon>
        <taxon>Strongyloidea</taxon>
        <taxon>Ancylostomatidae</taxon>
        <taxon>Ancylostomatinae</taxon>
        <taxon>Ancylostoma</taxon>
    </lineage>
</organism>
<evidence type="ECO:0000256" key="2">
    <source>
        <dbReference type="ARBA" id="ARBA00022692"/>
    </source>
</evidence>
<dbReference type="InterPro" id="IPR017452">
    <property type="entry name" value="GPCR_Rhodpsn_7TM"/>
</dbReference>
<proteinExistence type="predicted"/>
<feature type="transmembrane region" description="Helical" evidence="5">
    <location>
        <begin position="67"/>
        <end position="89"/>
    </location>
</feature>
<feature type="transmembrane region" description="Helical" evidence="5">
    <location>
        <begin position="273"/>
        <end position="298"/>
    </location>
</feature>
<keyword evidence="2 5" id="KW-0812">Transmembrane</keyword>
<dbReference type="PROSITE" id="PS50262">
    <property type="entry name" value="G_PROTEIN_RECEP_F1_2"/>
    <property type="match status" value="1"/>
</dbReference>
<evidence type="ECO:0000259" key="6">
    <source>
        <dbReference type="PROSITE" id="PS50262"/>
    </source>
</evidence>
<dbReference type="InterPro" id="IPR053219">
    <property type="entry name" value="GPCR_Dmsr-1"/>
</dbReference>
<sequence length="383" mass="43759">MPPEEAIDVERLEESCVFFECYLYPFSQLYDGIHIPLSISICVFGTISNIFNIIVLTRKTMRNPINILLCGLSAAQWLLASNYLAFLIVEHYRMQCFALLWSEALTWYRFFNVNLNVVFHTIAFLTTIIVAVYRYFAVKYPLRASSYLYKPQLAVAANIAVWIVVPLMCVPVFFISEVKGIDGEHMNCTFTEPMFDLNYQANPVLVSAVFWMFGIVLKLIPSLVLTALLIGLIKSLKSVERRRSKWKHATRSRSAGSDKSGRKFSSRPRTTRMLVIILLLCVIVELPNGILNLLMAIYGEEFGIRIYDHVGSFMEMLTLLYSSLSFALYCSMSNDFLTTFRALFMPWWNDDKDAFSGSYIAVNTSAVGFRRNRRRATEAVIGP</sequence>
<feature type="transmembrane region" description="Helical" evidence="5">
    <location>
        <begin position="33"/>
        <end position="55"/>
    </location>
</feature>
<evidence type="ECO:0000256" key="3">
    <source>
        <dbReference type="ARBA" id="ARBA00022989"/>
    </source>
</evidence>
<dbReference type="AlphaFoldDB" id="A0A016X1F0"/>
<evidence type="ECO:0000313" key="7">
    <source>
        <dbReference type="EMBL" id="EYC45053.1"/>
    </source>
</evidence>
<reference evidence="8" key="1">
    <citation type="journal article" date="2015" name="Nat. Genet.">
        <title>The genome and transcriptome of the zoonotic hookworm Ancylostoma ceylanicum identify infection-specific gene families.</title>
        <authorList>
            <person name="Schwarz E.M."/>
            <person name="Hu Y."/>
            <person name="Antoshechkin I."/>
            <person name="Miller M.M."/>
            <person name="Sternberg P.W."/>
            <person name="Aroian R.V."/>
        </authorList>
    </citation>
    <scope>NUCLEOTIDE SEQUENCE</scope>
    <source>
        <strain evidence="8">HY135</strain>
    </source>
</reference>
<dbReference type="InterPro" id="IPR019427">
    <property type="entry name" value="7TM_GPCR_serpentine_rcpt_Srw"/>
</dbReference>
<protein>
    <recommendedName>
        <fullName evidence="6">G-protein coupled receptors family 1 profile domain-containing protein</fullName>
    </recommendedName>
</protein>
<name>A0A016X1F0_9BILA</name>
<dbReference type="Proteomes" id="UP000024635">
    <property type="component" value="Unassembled WGS sequence"/>
</dbReference>
<dbReference type="GO" id="GO:0005886">
    <property type="term" value="C:plasma membrane"/>
    <property type="evidence" value="ECO:0007669"/>
    <property type="project" value="TreeGrafter"/>
</dbReference>
<dbReference type="OrthoDB" id="5864054at2759"/>
<dbReference type="PANTHER" id="PTHR46273">
    <property type="entry name" value="MYOSUPPRESSIN RECEPTOR 1, ISOFORM B-RELATED"/>
    <property type="match status" value="1"/>
</dbReference>
<dbReference type="GO" id="GO:0008528">
    <property type="term" value="F:G protein-coupled peptide receptor activity"/>
    <property type="evidence" value="ECO:0007669"/>
    <property type="project" value="InterPro"/>
</dbReference>
<evidence type="ECO:0000313" key="8">
    <source>
        <dbReference type="Proteomes" id="UP000024635"/>
    </source>
</evidence>
<feature type="transmembrane region" description="Helical" evidence="5">
    <location>
        <begin position="208"/>
        <end position="233"/>
    </location>
</feature>
<dbReference type="PRINTS" id="PR00237">
    <property type="entry name" value="GPCRRHODOPSN"/>
</dbReference>
<evidence type="ECO:0000256" key="1">
    <source>
        <dbReference type="ARBA" id="ARBA00004370"/>
    </source>
</evidence>
<feature type="transmembrane region" description="Helical" evidence="5">
    <location>
        <begin position="153"/>
        <end position="176"/>
    </location>
</feature>
<dbReference type="CDD" id="cd14978">
    <property type="entry name" value="7tmA_FMRFamide_R-like"/>
    <property type="match status" value="1"/>
</dbReference>